<feature type="signal peptide" evidence="2">
    <location>
        <begin position="1"/>
        <end position="21"/>
    </location>
</feature>
<name>A0A914HEJ4_GLORO</name>
<evidence type="ECO:0000313" key="4">
    <source>
        <dbReference type="WBParaSite" id="Gr19_v10_g1679.t1"/>
    </source>
</evidence>
<dbReference type="AlphaFoldDB" id="A0A914HEJ4"/>
<accession>A0A914HEJ4</accession>
<protein>
    <submittedName>
        <fullName evidence="4">Uncharacterized protein</fullName>
    </submittedName>
</protein>
<sequence>MWLNTAVVLLITVFIVINGAAVPKNPEEPKQEVPSPEDSELEVKVPSPEEPKQEVPNPEEPKQEVKVPNPEDSELEVKVPNPEDSELEVKVPTPEDSELEVKVPNPEGHISQVPEEHKETVEQPEFAGVQLLREKRLAGNKSDIIELFVQIYKMILQDLEKKKI</sequence>
<feature type="region of interest" description="Disordered" evidence="1">
    <location>
        <begin position="22"/>
        <end position="122"/>
    </location>
</feature>
<reference evidence="4" key="1">
    <citation type="submission" date="2022-11" db="UniProtKB">
        <authorList>
            <consortium name="WormBaseParasite"/>
        </authorList>
    </citation>
    <scope>IDENTIFICATION</scope>
</reference>
<evidence type="ECO:0000313" key="3">
    <source>
        <dbReference type="Proteomes" id="UP000887572"/>
    </source>
</evidence>
<feature type="chain" id="PRO_5038127862" evidence="2">
    <location>
        <begin position="22"/>
        <end position="164"/>
    </location>
</feature>
<keyword evidence="3" id="KW-1185">Reference proteome</keyword>
<dbReference type="Proteomes" id="UP000887572">
    <property type="component" value="Unplaced"/>
</dbReference>
<keyword evidence="2" id="KW-0732">Signal</keyword>
<dbReference type="WBParaSite" id="Gr19_v10_g1679.t1">
    <property type="protein sequence ID" value="Gr19_v10_g1679.t1"/>
    <property type="gene ID" value="Gr19_v10_g1679"/>
</dbReference>
<evidence type="ECO:0000256" key="2">
    <source>
        <dbReference type="SAM" id="SignalP"/>
    </source>
</evidence>
<organism evidence="3 4">
    <name type="scientific">Globodera rostochiensis</name>
    <name type="common">Golden nematode worm</name>
    <name type="synonym">Heterodera rostochiensis</name>
    <dbReference type="NCBI Taxonomy" id="31243"/>
    <lineage>
        <taxon>Eukaryota</taxon>
        <taxon>Metazoa</taxon>
        <taxon>Ecdysozoa</taxon>
        <taxon>Nematoda</taxon>
        <taxon>Chromadorea</taxon>
        <taxon>Rhabditida</taxon>
        <taxon>Tylenchina</taxon>
        <taxon>Tylenchomorpha</taxon>
        <taxon>Tylenchoidea</taxon>
        <taxon>Heteroderidae</taxon>
        <taxon>Heteroderinae</taxon>
        <taxon>Globodera</taxon>
    </lineage>
</organism>
<feature type="compositionally biased region" description="Basic and acidic residues" evidence="1">
    <location>
        <begin position="41"/>
        <end position="65"/>
    </location>
</feature>
<evidence type="ECO:0000256" key="1">
    <source>
        <dbReference type="SAM" id="MobiDB-lite"/>
    </source>
</evidence>
<proteinExistence type="predicted"/>